<reference evidence="1" key="1">
    <citation type="submission" date="2019-09" db="EMBL/GenBank/DDBJ databases">
        <authorList>
            <person name="Tao P."/>
            <person name="Yang T."/>
            <person name="Chen J."/>
            <person name="Lin C."/>
            <person name="Hu J."/>
            <person name="Zhu Y."/>
            <person name="Lv H."/>
            <person name="Tian M."/>
            <person name="Gao Q."/>
            <person name="Jia J."/>
        </authorList>
    </citation>
    <scope>NUCLEOTIDE SEQUENCE</scope>
    <source>
        <strain evidence="1">WV103</strain>
    </source>
</reference>
<name>A0A6N0C3K3_9ABAC</name>
<protein>
    <submittedName>
        <fullName evidence="1">Uncharacterized protein</fullName>
    </submittedName>
</protein>
<sequence length="152" mass="18047">MSRFAKVGIIYLSEKFDENAKLVLFSQRLIQDNEHESNRVLCDLASKGYSLCVVADRREIIIKTHPVTNKKIKIDVSDKYITKMKKTLIKWNHPVKFAKFDEFKGYKYDIDTDDWDRIDYSGPYEETIKGSEKMVPKYVRNDYIVNYYKKLI</sequence>
<organism evidence="1">
    <name type="scientific">Spodoptera exigua multiple nucleopolyhedrovirus</name>
    <dbReference type="NCBI Taxonomy" id="10454"/>
    <lineage>
        <taxon>Viruses</taxon>
        <taxon>Viruses incertae sedis</taxon>
        <taxon>Naldaviricetes</taxon>
        <taxon>Lefavirales</taxon>
        <taxon>Baculoviridae</taxon>
        <taxon>Alphabaculovirus</taxon>
    </lineage>
</organism>
<evidence type="ECO:0000313" key="1">
    <source>
        <dbReference type="EMBL" id="QKO28900.1"/>
    </source>
</evidence>
<proteinExistence type="predicted"/>
<dbReference type="EMBL" id="MN481987">
    <property type="protein sequence ID" value="QKO28900.1"/>
    <property type="molecule type" value="Genomic_DNA"/>
</dbReference>
<accession>A0A6N0C3K3</accession>